<reference evidence="2" key="1">
    <citation type="journal article" date="2008" name="Insect Biochem. Mol. Biol.">
        <title>The genome of a lepidopteran model insect, the silkworm Bombyx mori.</title>
        <authorList>
            <consortium name="International Silkworm Genome Consortium"/>
        </authorList>
    </citation>
    <scope>NUCLEOTIDE SEQUENCE [LARGE SCALE GENOMIC DNA]</scope>
    <source>
        <strain evidence="2">p50T</strain>
    </source>
</reference>
<reference evidence="1" key="2">
    <citation type="submission" date="2022-06" db="UniProtKB">
        <authorList>
            <consortium name="EnsemblMetazoa"/>
        </authorList>
    </citation>
    <scope>IDENTIFICATION</scope>
    <source>
        <strain evidence="1">p50T (Dazao)</strain>
    </source>
</reference>
<dbReference type="OMA" id="NASKIVW"/>
<dbReference type="KEGG" id="bmor:101741846"/>
<sequence length="921" mass="102468">MKDLQKIKNTNTEKSSVVAEDDGILIPPRNISILLQMIGEPPSSGEWIFLVFFNGQVVMTTKWYTESVIEIEYFPVNLNDPDHQLMVADSPIVVILRSVSGKGAKDVDPLLNSDNWAGGNVDLMPFVLGEQEIKVRVPLVLIHNGDRTNCSVIAHLEARGYSENNRVPLMITLLSVHCLPNAKDGTVYLGAIGLDSLTQNVMNFGNSLSFPEAKKIVWADVSNAAQAANTEFEIPNEDIYFPENVIIPSKTSECNRFYWYSMKRVLIDPNLLQERLRFPFYVEMAGVPRFGKIDVRGRFMGFVDAGVLLEPGQFGVTVGAQLMYYNESELPENVGPLLDLPPASAKASAREINTVTDEYGHGAYFVIRFDLFEPLVPKAKMVSLYERIDFPVTDGSTVPVNELTVEPPPEDQTIDVRRIRSEGGALTVHQELSDLACKGTIPMNQGIKRSAANRLLMRVRSLLKQFPAGNCSVIDLQDTVTHQHVACRRAVTASFAPRPPSPRAVSLTLVARCRIAGYRKLAEKHLENNLTVAEQSPAVLLTKVLRLLEEGNNMEAKNFLLRALNVHSKNRYLLWIYGALNFDQGTEGKDLAAAAFRIAVRGDYSDGTGIAIGWAALHSFYHYHQNSYAAFVAAKKMRKSFELAKEWDKFLRRWIDASGEEEIFWIPASVTAANPFILAAAFFLCLRCYSFVNQILVCVERNCVNRGTRFDYTIKIAPDYYYLQAASLLLRQEYNNAMKITHEGIKRFGPSAILSQINASCLTCSRGWDGQCESALEEADKAGAQPCPAILLRAALGGMQSEPAVSLQRAARAHKMVPSGYSAFVLARIYNILGEKELAERWAAAAVKSEPLLSDGWAFLALLALHERKIDNAKAMMRTANQVGTVSNDINEALESLKAEINLERTPDYLARNVCYSKQYD</sequence>
<keyword evidence="2" id="KW-1185">Reference proteome</keyword>
<evidence type="ECO:0000313" key="2">
    <source>
        <dbReference type="Proteomes" id="UP000005204"/>
    </source>
</evidence>
<dbReference type="AlphaFoldDB" id="A0A8R2AQ76"/>
<name>A0A8R2AQ76_BOMMO</name>
<proteinExistence type="predicted"/>
<protein>
    <submittedName>
        <fullName evidence="1">Uncharacterized protein</fullName>
    </submittedName>
</protein>
<dbReference type="OrthoDB" id="7391364at2759"/>
<gene>
    <name evidence="1" type="primary">101741846</name>
</gene>
<organism evidence="1 2">
    <name type="scientific">Bombyx mori</name>
    <name type="common">Silk moth</name>
    <dbReference type="NCBI Taxonomy" id="7091"/>
    <lineage>
        <taxon>Eukaryota</taxon>
        <taxon>Metazoa</taxon>
        <taxon>Ecdysozoa</taxon>
        <taxon>Arthropoda</taxon>
        <taxon>Hexapoda</taxon>
        <taxon>Insecta</taxon>
        <taxon>Pterygota</taxon>
        <taxon>Neoptera</taxon>
        <taxon>Endopterygota</taxon>
        <taxon>Lepidoptera</taxon>
        <taxon>Glossata</taxon>
        <taxon>Ditrysia</taxon>
        <taxon>Bombycoidea</taxon>
        <taxon>Bombycidae</taxon>
        <taxon>Bombycinae</taxon>
        <taxon>Bombyx</taxon>
    </lineage>
</organism>
<accession>A0A8R2AQ76</accession>
<dbReference type="Proteomes" id="UP000005204">
    <property type="component" value="Unassembled WGS sequence"/>
</dbReference>
<dbReference type="EnsemblMetazoa" id="XM_004921556.3">
    <property type="protein sequence ID" value="XP_004921613.1"/>
    <property type="gene ID" value="LOC101741846"/>
</dbReference>
<evidence type="ECO:0000313" key="1">
    <source>
        <dbReference type="EnsemblMetazoa" id="XP_004921613.1"/>
    </source>
</evidence>